<organism evidence="3">
    <name type="scientific">mine drainage metagenome</name>
    <dbReference type="NCBI Taxonomy" id="410659"/>
    <lineage>
        <taxon>unclassified sequences</taxon>
        <taxon>metagenomes</taxon>
        <taxon>ecological metagenomes</taxon>
    </lineage>
</organism>
<dbReference type="AlphaFoldDB" id="A0A1J5SN68"/>
<sequence>MKHLKNLFFLSASIILIMVSCSPNNVSPLTSGNWVQRFQIGGWPRNGAVSFVIGDTGYIAAGYNSSNDSCLSDLWQFDPVQNNWTQKAYLPGTARHSGVGFAIGSKGYIATGYNPLTTPQYFQDTWEYNPATNSWLQKASLPDIQGPGTGARYDAVAFTIGNYGYVGTGYNGSWLKDFWKLDPVANTWTPITNIPGNKRSGAVAFTSFNDTTAYIVTGTNNGTELHDFWSYNPTSGWHQLRDIANTSADSYDDDYTDIIRDHAVALVMQNGGVWKAYLATGQNGASTSMTWEYDFLSDLWTRKTSYERSARFGAVSWSFIGLMNPSSPSDHGRGFVGTGKSGTLSFDDYDEWQPAATYNLND</sequence>
<dbReference type="PANTHER" id="PTHR45632">
    <property type="entry name" value="LD33804P"/>
    <property type="match status" value="1"/>
</dbReference>
<proteinExistence type="predicted"/>
<dbReference type="PROSITE" id="PS51257">
    <property type="entry name" value="PROKAR_LIPOPROTEIN"/>
    <property type="match status" value="1"/>
</dbReference>
<dbReference type="Pfam" id="PF24681">
    <property type="entry name" value="Kelch_KLHDC2_KLHL20_DRC7"/>
    <property type="match status" value="1"/>
</dbReference>
<evidence type="ECO:0000313" key="3">
    <source>
        <dbReference type="EMBL" id="OIR05456.1"/>
    </source>
</evidence>
<keyword evidence="1" id="KW-0880">Kelch repeat</keyword>
<evidence type="ECO:0000256" key="1">
    <source>
        <dbReference type="ARBA" id="ARBA00022441"/>
    </source>
</evidence>
<accession>A0A1J5SN68</accession>
<dbReference type="PANTHER" id="PTHR45632:SF3">
    <property type="entry name" value="KELCH-LIKE PROTEIN 32"/>
    <property type="match status" value="1"/>
</dbReference>
<dbReference type="SUPFAM" id="SSF117281">
    <property type="entry name" value="Kelch motif"/>
    <property type="match status" value="1"/>
</dbReference>
<dbReference type="InterPro" id="IPR015915">
    <property type="entry name" value="Kelch-typ_b-propeller"/>
</dbReference>
<dbReference type="EMBL" id="MLJW01000050">
    <property type="protein sequence ID" value="OIR05456.1"/>
    <property type="molecule type" value="Genomic_DNA"/>
</dbReference>
<dbReference type="EC" id="5.1.3.24" evidence="3"/>
<protein>
    <submittedName>
        <fullName evidence="3">N-acetylneuraminate epimerase</fullName>
        <ecNumber evidence="3">5.1.3.24</ecNumber>
    </submittedName>
</protein>
<comment type="caution">
    <text evidence="3">The sequence shown here is derived from an EMBL/GenBank/DDBJ whole genome shotgun (WGS) entry which is preliminary data.</text>
</comment>
<gene>
    <name evidence="3" type="primary">nanM_2</name>
    <name evidence="3" type="ORF">GALL_125080</name>
</gene>
<dbReference type="GO" id="GO:0016853">
    <property type="term" value="F:isomerase activity"/>
    <property type="evidence" value="ECO:0007669"/>
    <property type="project" value="UniProtKB-KW"/>
</dbReference>
<dbReference type="Gene3D" id="2.120.10.80">
    <property type="entry name" value="Kelch-type beta propeller"/>
    <property type="match status" value="2"/>
</dbReference>
<name>A0A1J5SN68_9ZZZZ</name>
<keyword evidence="3" id="KW-0413">Isomerase</keyword>
<evidence type="ECO:0000256" key="2">
    <source>
        <dbReference type="ARBA" id="ARBA00022737"/>
    </source>
</evidence>
<reference evidence="3" key="1">
    <citation type="submission" date="2016-10" db="EMBL/GenBank/DDBJ databases">
        <title>Sequence of Gallionella enrichment culture.</title>
        <authorList>
            <person name="Poehlein A."/>
            <person name="Muehling M."/>
            <person name="Daniel R."/>
        </authorList>
    </citation>
    <scope>NUCLEOTIDE SEQUENCE</scope>
</reference>
<keyword evidence="2" id="KW-0677">Repeat</keyword>